<dbReference type="InterPro" id="IPR018076">
    <property type="entry name" value="T2SS_GspF_dom"/>
</dbReference>
<dbReference type="PRINTS" id="PR00812">
    <property type="entry name" value="BCTERIALGSPF"/>
</dbReference>
<gene>
    <name evidence="10" type="ORF">A3C06_00130</name>
</gene>
<evidence type="ECO:0000256" key="8">
    <source>
        <dbReference type="SAM" id="Phobius"/>
    </source>
</evidence>
<dbReference type="PANTHER" id="PTHR30012:SF0">
    <property type="entry name" value="TYPE II SECRETION SYSTEM PROTEIN F-RELATED"/>
    <property type="match status" value="1"/>
</dbReference>
<organism evidence="10 11">
    <name type="scientific">Candidatus Taylorbacteria bacterium RIFCSPHIGHO2_02_FULL_46_13</name>
    <dbReference type="NCBI Taxonomy" id="1802312"/>
    <lineage>
        <taxon>Bacteria</taxon>
        <taxon>Candidatus Tayloriibacteriota</taxon>
    </lineage>
</organism>
<dbReference type="Gene3D" id="1.20.81.30">
    <property type="entry name" value="Type II secretion system (T2SS), domain F"/>
    <property type="match status" value="2"/>
</dbReference>
<dbReference type="FunFam" id="1.20.81.30:FF:000001">
    <property type="entry name" value="Type II secretion system protein F"/>
    <property type="match status" value="2"/>
</dbReference>
<name>A0A1G2MTY4_9BACT</name>
<keyword evidence="5 8" id="KW-0812">Transmembrane</keyword>
<evidence type="ECO:0000256" key="7">
    <source>
        <dbReference type="ARBA" id="ARBA00023136"/>
    </source>
</evidence>
<evidence type="ECO:0000256" key="3">
    <source>
        <dbReference type="ARBA" id="ARBA00022475"/>
    </source>
</evidence>
<comment type="similarity">
    <text evidence="2">Belongs to the GSP F family.</text>
</comment>
<dbReference type="GO" id="GO:0005886">
    <property type="term" value="C:plasma membrane"/>
    <property type="evidence" value="ECO:0007669"/>
    <property type="project" value="UniProtKB-SubCell"/>
</dbReference>
<dbReference type="PANTHER" id="PTHR30012">
    <property type="entry name" value="GENERAL SECRETION PATHWAY PROTEIN"/>
    <property type="match status" value="1"/>
</dbReference>
<protein>
    <recommendedName>
        <fullName evidence="9">Type II secretion system protein GspF domain-containing protein</fullName>
    </recommendedName>
</protein>
<keyword evidence="3" id="KW-1003">Cell membrane</keyword>
<dbReference type="InterPro" id="IPR003004">
    <property type="entry name" value="GspF/PilC"/>
</dbReference>
<dbReference type="Pfam" id="PF00482">
    <property type="entry name" value="T2SSF"/>
    <property type="match status" value="2"/>
</dbReference>
<evidence type="ECO:0000256" key="1">
    <source>
        <dbReference type="ARBA" id="ARBA00004429"/>
    </source>
</evidence>
<feature type="domain" description="Type II secretion system protein GspF" evidence="9">
    <location>
        <begin position="276"/>
        <end position="397"/>
    </location>
</feature>
<comment type="caution">
    <text evidence="10">The sequence shown here is derived from an EMBL/GenBank/DDBJ whole genome shotgun (WGS) entry which is preliminary data.</text>
</comment>
<dbReference type="STRING" id="1802312.A3C06_00130"/>
<feature type="domain" description="Type II secretion system protein GspF" evidence="9">
    <location>
        <begin position="71"/>
        <end position="194"/>
    </location>
</feature>
<dbReference type="AlphaFoldDB" id="A0A1G2MTY4"/>
<feature type="transmembrane region" description="Helical" evidence="8">
    <location>
        <begin position="213"/>
        <end position="241"/>
    </location>
</feature>
<evidence type="ECO:0000256" key="2">
    <source>
        <dbReference type="ARBA" id="ARBA00005745"/>
    </source>
</evidence>
<feature type="transmembrane region" description="Helical" evidence="8">
    <location>
        <begin position="378"/>
        <end position="399"/>
    </location>
</feature>
<comment type="subcellular location">
    <subcellularLocation>
        <location evidence="1">Cell inner membrane</location>
        <topology evidence="1">Multi-pass membrane protein</topology>
    </subcellularLocation>
</comment>
<dbReference type="EMBL" id="MHRQ01000017">
    <property type="protein sequence ID" value="OHA26709.1"/>
    <property type="molecule type" value="Genomic_DNA"/>
</dbReference>
<evidence type="ECO:0000313" key="10">
    <source>
        <dbReference type="EMBL" id="OHA26709.1"/>
    </source>
</evidence>
<reference evidence="10 11" key="1">
    <citation type="journal article" date="2016" name="Nat. Commun.">
        <title>Thousands of microbial genomes shed light on interconnected biogeochemical processes in an aquifer system.</title>
        <authorList>
            <person name="Anantharaman K."/>
            <person name="Brown C.T."/>
            <person name="Hug L.A."/>
            <person name="Sharon I."/>
            <person name="Castelle C.J."/>
            <person name="Probst A.J."/>
            <person name="Thomas B.C."/>
            <person name="Singh A."/>
            <person name="Wilkins M.J."/>
            <person name="Karaoz U."/>
            <person name="Brodie E.L."/>
            <person name="Williams K.H."/>
            <person name="Hubbard S.S."/>
            <person name="Banfield J.F."/>
        </authorList>
    </citation>
    <scope>NUCLEOTIDE SEQUENCE [LARGE SCALE GENOMIC DNA]</scope>
</reference>
<dbReference type="Proteomes" id="UP000177565">
    <property type="component" value="Unassembled WGS sequence"/>
</dbReference>
<keyword evidence="7 8" id="KW-0472">Membrane</keyword>
<evidence type="ECO:0000256" key="6">
    <source>
        <dbReference type="ARBA" id="ARBA00022989"/>
    </source>
</evidence>
<sequence length="405" mass="44554">MPIFKFKAEKTSGEQYEAERTATDKFVLYQEIKREGDTVLYAEEVKAKKGFQIPGLGRLFSRVGMKEKIMFAHNLGAMLEAGLALSRALSVIERQTEKKGFKEVVQKISAGINRGITLSEAIKDFPAVFPPLFVSMVKAGEESGSLPKTLKSISTQMMNTYLLQKKIRGAMIYPAIIICVIIGISILMLTYVVPTMTSVFSSLNVELPWNTKLIIYASSAVTNHTILVVTLLVGAAVLLYFSWQTPRGKRFIDAVILRLPVIKGIAQEANSARTGRTLSSLLSSGVEVLQALEITADVVQNSYFKEVLLGAIERVKKGESLSMVFSEHTKFYPAFVGEMVSIGEETGKLAEMLGNVADYYEEEVSQKTKDLSVIIEPVLMIVIGCAVGFFALSMLAPMYSLVNVI</sequence>
<keyword evidence="4" id="KW-0997">Cell inner membrane</keyword>
<evidence type="ECO:0000313" key="11">
    <source>
        <dbReference type="Proteomes" id="UP000177565"/>
    </source>
</evidence>
<evidence type="ECO:0000256" key="5">
    <source>
        <dbReference type="ARBA" id="ARBA00022692"/>
    </source>
</evidence>
<evidence type="ECO:0000256" key="4">
    <source>
        <dbReference type="ARBA" id="ARBA00022519"/>
    </source>
</evidence>
<keyword evidence="6 8" id="KW-1133">Transmembrane helix</keyword>
<dbReference type="InterPro" id="IPR042094">
    <property type="entry name" value="T2SS_GspF_sf"/>
</dbReference>
<feature type="transmembrane region" description="Helical" evidence="8">
    <location>
        <begin position="171"/>
        <end position="193"/>
    </location>
</feature>
<evidence type="ECO:0000259" key="9">
    <source>
        <dbReference type="Pfam" id="PF00482"/>
    </source>
</evidence>
<accession>A0A1G2MTY4</accession>
<proteinExistence type="inferred from homology"/>